<comment type="caution">
    <text evidence="1">The sequence shown here is derived from an EMBL/GenBank/DDBJ whole genome shotgun (WGS) entry which is preliminary data.</text>
</comment>
<keyword evidence="2" id="KW-1185">Reference proteome</keyword>
<reference evidence="1 2" key="1">
    <citation type="submission" date="2017-06" db="EMBL/GenBank/DDBJ databases">
        <title>Hymenobacter amundsenii sp. nov. isolated from regoliths in Antarctica.</title>
        <authorList>
            <person name="Sedlacek I."/>
            <person name="Kralova S."/>
            <person name="Pantucek R."/>
            <person name="Svec P."/>
            <person name="Holochova P."/>
            <person name="Stankova E."/>
            <person name="Vrbovska V."/>
            <person name="Busse H.-J."/>
        </authorList>
    </citation>
    <scope>NUCLEOTIDE SEQUENCE [LARGE SCALE GENOMIC DNA]</scope>
    <source>
        <strain evidence="1 2">CCM 8682</strain>
    </source>
</reference>
<evidence type="ECO:0000313" key="1">
    <source>
        <dbReference type="EMBL" id="OWP64488.1"/>
    </source>
</evidence>
<dbReference type="AlphaFoldDB" id="A0A246FP30"/>
<dbReference type="EMBL" id="NIRR01000003">
    <property type="protein sequence ID" value="OWP64488.1"/>
    <property type="molecule type" value="Genomic_DNA"/>
</dbReference>
<accession>A0A246FP30</accession>
<gene>
    <name evidence="1" type="ORF">CDA63_03715</name>
</gene>
<organism evidence="1 2">
    <name type="scientific">Hymenobacter amundsenii</name>
    <dbReference type="NCBI Taxonomy" id="2006685"/>
    <lineage>
        <taxon>Bacteria</taxon>
        <taxon>Pseudomonadati</taxon>
        <taxon>Bacteroidota</taxon>
        <taxon>Cytophagia</taxon>
        <taxon>Cytophagales</taxon>
        <taxon>Hymenobacteraceae</taxon>
        <taxon>Hymenobacter</taxon>
    </lineage>
</organism>
<name>A0A246FP30_9BACT</name>
<protein>
    <submittedName>
        <fullName evidence="1">Uncharacterized protein</fullName>
    </submittedName>
</protein>
<proteinExistence type="predicted"/>
<evidence type="ECO:0000313" key="2">
    <source>
        <dbReference type="Proteomes" id="UP000197277"/>
    </source>
</evidence>
<sequence length="238" mass="26222">MLLTACGPTRVLSVLPAGWGGGRAVSLVSHPNSVYVRFQFVRAEAEELVFQAEFSNAADYPVTVDPANFYYLPLPDSAMPSASVVPAFAPGPRPARDPEAHLAALAARRDQEAVKADKVSFFELLTLATNIAEDISSIKKKETAAQVAERDARHQNDGIYFDNQRADHADAAYALHATVTEQAHALLRPATLQPGDQVVGLVYFPRLDAARQLRFVLFFDERPVQFDFSQELRKIKLN</sequence>
<dbReference type="Proteomes" id="UP000197277">
    <property type="component" value="Unassembled WGS sequence"/>
</dbReference>